<feature type="transmembrane region" description="Helical" evidence="1">
    <location>
        <begin position="239"/>
        <end position="256"/>
    </location>
</feature>
<keyword evidence="3" id="KW-1185">Reference proteome</keyword>
<feature type="transmembrane region" description="Helical" evidence="1">
    <location>
        <begin position="212"/>
        <end position="233"/>
    </location>
</feature>
<feature type="transmembrane region" description="Helical" evidence="1">
    <location>
        <begin position="24"/>
        <end position="50"/>
    </location>
</feature>
<accession>E1QRC4</accession>
<feature type="transmembrane region" description="Helical" evidence="1">
    <location>
        <begin position="290"/>
        <end position="318"/>
    </location>
</feature>
<sequence length="344" mass="38214">MDANIISGKNHNYVHGVLNRDQTVLVALFSVLFILYFIFREFLFYVAPFMPSTGINMADLELIGTFSVFGLEVVIPFMLYFIRIPLSRIYFLVTVLMLWGGTLLSILYPMYYMTIPWVIGSLVYAALTVLSLIALVYELRIKSLPLAPLILLQLISLALYIANVLTEYFAFSLGGLSPYLVYPMLYLAGIGGVVLLIYSIYILIINRINTKLILGYVSAAVLGLLMAYPLYSLTIYNSFMSHIMSMVFAMGLGILAPPSSMPLIAVFIGIYTYSIIALVISGIMNKMPMHYLIAVASLIYVTTAFIEHAIIVIFAAVLTITNLMIYLSITSKAQAMGNDHADIS</sequence>
<evidence type="ECO:0000313" key="2">
    <source>
        <dbReference type="EMBL" id="ADN50621.1"/>
    </source>
</evidence>
<evidence type="ECO:0000313" key="3">
    <source>
        <dbReference type="Proteomes" id="UP000006681"/>
    </source>
</evidence>
<evidence type="ECO:0000256" key="1">
    <source>
        <dbReference type="SAM" id="Phobius"/>
    </source>
</evidence>
<reference evidence="2 3" key="1">
    <citation type="journal article" date="2010" name="Stand. Genomic Sci.">
        <title>Complete genome sequence of Vulcanisaeta distributa type strain (IC-017).</title>
        <authorList>
            <person name="Mavromatis K."/>
            <person name="Sikorski J."/>
            <person name="Pabst E."/>
            <person name="Teshima H."/>
            <person name="Lapidus A."/>
            <person name="Lucas S."/>
            <person name="Nolan M."/>
            <person name="Glavina Del Rio T."/>
            <person name="Cheng J.F."/>
            <person name="Bruce D."/>
            <person name="Goodwin L."/>
            <person name="Pitluck S."/>
            <person name="Liolios K."/>
            <person name="Ivanova N."/>
            <person name="Mikhailova N."/>
            <person name="Pati A."/>
            <person name="Chen A."/>
            <person name="Palaniappan K."/>
            <person name="Land M."/>
            <person name="Hauser L."/>
            <person name="Chang Y.J."/>
            <person name="Jeffries C.D."/>
            <person name="Rohde M."/>
            <person name="Spring S."/>
            <person name="Goker M."/>
            <person name="Wirth R."/>
            <person name="Woyke T."/>
            <person name="Bristow J."/>
            <person name="Eisen J.A."/>
            <person name="Markowitz V."/>
            <person name="Hugenholtz P."/>
            <person name="Klenk H.P."/>
            <person name="Kyrpides N.C."/>
        </authorList>
    </citation>
    <scope>NUCLEOTIDE SEQUENCE [LARGE SCALE GENOMIC DNA]</scope>
    <source>
        <strain evidence="3">DSM 14429 / JCM 11212 / NBRC 100878 / IC-017</strain>
    </source>
</reference>
<dbReference type="KEGG" id="vdi:Vdis_1235"/>
<feature type="transmembrane region" description="Helical" evidence="1">
    <location>
        <begin position="183"/>
        <end position="205"/>
    </location>
</feature>
<feature type="transmembrane region" description="Helical" evidence="1">
    <location>
        <begin position="263"/>
        <end position="284"/>
    </location>
</feature>
<reference evidence="3" key="2">
    <citation type="journal article" date="2010" name="Stand. Genomic Sci.">
        <title>Complete genome sequence of Vulcanisaeta distributa type strain (IC-017T).</title>
        <authorList>
            <person name="Mavromatis K."/>
            <person name="Sikorski J."/>
            <person name="Pabst E."/>
            <person name="Teshima H."/>
            <person name="Lapidus A."/>
            <person name="Lucas S."/>
            <person name="Nolan M."/>
            <person name="Glavina Del Rio T."/>
            <person name="Cheng J."/>
            <person name="Bruce D."/>
            <person name="Goodwin L."/>
            <person name="Pitluck S."/>
            <person name="Liolios K."/>
            <person name="Ivanova N."/>
            <person name="Mikhailova N."/>
            <person name="Pati A."/>
            <person name="Chen A."/>
            <person name="Palaniappan K."/>
            <person name="Land M."/>
            <person name="Hauser L."/>
            <person name="Chang Y."/>
            <person name="Jeffries C."/>
            <person name="Rohde M."/>
            <person name="Spring S."/>
            <person name="Goker M."/>
            <person name="Wirth R."/>
            <person name="Woyke T."/>
            <person name="Bristow J."/>
            <person name="Eisen J."/>
            <person name="Markowitz V."/>
            <person name="Hugenholtz P."/>
            <person name="Klenk H."/>
            <person name="Kyrpides N."/>
        </authorList>
    </citation>
    <scope>NUCLEOTIDE SEQUENCE [LARGE SCALE GENOMIC DNA]</scope>
    <source>
        <strain evidence="3">DSM 14429 / JCM 11212 / NBRC 100878 / IC-017</strain>
    </source>
</reference>
<dbReference type="STRING" id="572478.Vdis_1235"/>
<dbReference type="HOGENOM" id="CLU_992559_0_0_2"/>
<dbReference type="EMBL" id="CP002100">
    <property type="protein sequence ID" value="ADN50621.1"/>
    <property type="molecule type" value="Genomic_DNA"/>
</dbReference>
<keyword evidence="1" id="KW-0812">Transmembrane</keyword>
<keyword evidence="1" id="KW-0472">Membrane</keyword>
<feature type="transmembrane region" description="Helical" evidence="1">
    <location>
        <begin position="117"/>
        <end position="137"/>
    </location>
</feature>
<name>E1QRC4_VULDI</name>
<protein>
    <submittedName>
        <fullName evidence="2">Uncharacterized protein</fullName>
    </submittedName>
</protein>
<feature type="transmembrane region" description="Helical" evidence="1">
    <location>
        <begin position="62"/>
        <end position="82"/>
    </location>
</feature>
<dbReference type="eggNOG" id="arCOG07426">
    <property type="taxonomic scope" value="Archaea"/>
</dbReference>
<feature type="transmembrane region" description="Helical" evidence="1">
    <location>
        <begin position="149"/>
        <end position="171"/>
    </location>
</feature>
<feature type="transmembrane region" description="Helical" evidence="1">
    <location>
        <begin position="89"/>
        <end position="111"/>
    </location>
</feature>
<organism evidence="2 3">
    <name type="scientific">Vulcanisaeta distributa (strain DSM 14429 / JCM 11212 / NBRC 100878 / IC-017)</name>
    <dbReference type="NCBI Taxonomy" id="572478"/>
    <lineage>
        <taxon>Archaea</taxon>
        <taxon>Thermoproteota</taxon>
        <taxon>Thermoprotei</taxon>
        <taxon>Thermoproteales</taxon>
        <taxon>Thermoproteaceae</taxon>
        <taxon>Vulcanisaeta</taxon>
    </lineage>
</organism>
<proteinExistence type="predicted"/>
<dbReference type="OrthoDB" id="28551at2157"/>
<keyword evidence="1" id="KW-1133">Transmembrane helix</keyword>
<dbReference type="RefSeq" id="WP_013336346.1">
    <property type="nucleotide sequence ID" value="NC_014537.1"/>
</dbReference>
<dbReference type="GeneID" id="9752167"/>
<gene>
    <name evidence="2" type="ordered locus">Vdis_1235</name>
</gene>
<dbReference type="AlphaFoldDB" id="E1QRC4"/>
<dbReference type="Proteomes" id="UP000006681">
    <property type="component" value="Chromosome"/>
</dbReference>